<dbReference type="EMBL" id="FN554974">
    <property type="protein sequence ID" value="CBH18395.1"/>
    <property type="molecule type" value="Genomic_DNA"/>
</dbReference>
<dbReference type="PANTHER" id="PTHR13271">
    <property type="entry name" value="UNCHARACTERIZED PUTATIVE METHYLTRANSFERASE"/>
    <property type="match status" value="1"/>
</dbReference>
<dbReference type="PANTHER" id="PTHR13271:SF151">
    <property type="entry name" value="SET DOMAIN-CONTAINING PROTEIN 4"/>
    <property type="match status" value="1"/>
</dbReference>
<proteinExistence type="predicted"/>
<dbReference type="Gene3D" id="3.90.1410.10">
    <property type="entry name" value="set domain protein methyltransferase, domain 1"/>
    <property type="match status" value="1"/>
</dbReference>
<evidence type="ECO:0000313" key="4">
    <source>
        <dbReference type="EMBL" id="CBH18395.1"/>
    </source>
</evidence>
<feature type="region of interest" description="Disordered" evidence="1">
    <location>
        <begin position="330"/>
        <end position="352"/>
    </location>
</feature>
<evidence type="ECO:0000313" key="5">
    <source>
        <dbReference type="Proteomes" id="UP000002316"/>
    </source>
</evidence>
<dbReference type="GO" id="GO:0016279">
    <property type="term" value="F:protein-lysine N-methyltransferase activity"/>
    <property type="evidence" value="ECO:0007669"/>
    <property type="project" value="TreeGrafter"/>
</dbReference>
<reference evidence="5" key="1">
    <citation type="journal article" date="2010" name="PLoS Negl. Trop. Dis.">
        <title>The genome sequence of Trypanosoma brucei gambiense, causative agent of chronic human african trypanosomiasis.</title>
        <authorList>
            <person name="Jackson A.P."/>
            <person name="Sanders M."/>
            <person name="Berry A."/>
            <person name="McQuillan J."/>
            <person name="Aslett M.A."/>
            <person name="Quail M.A."/>
            <person name="Chukualim B."/>
            <person name="Capewell P."/>
            <person name="MacLeod A."/>
            <person name="Melville S.E."/>
            <person name="Gibson W."/>
            <person name="Barry J.D."/>
            <person name="Berriman M."/>
            <person name="Hertz-Fowler C."/>
        </authorList>
    </citation>
    <scope>NUCLEOTIDE SEQUENCE [LARGE SCALE GENOMIC DNA]</scope>
    <source>
        <strain evidence="5">MHOM/CI/86/DAL972</strain>
    </source>
</reference>
<dbReference type="VEuPathDB" id="TriTrypDB:Tbg972.11.15140"/>
<accession>D0A9P4</accession>
<gene>
    <name evidence="4" type="ORF">TbgDal_XI15140</name>
</gene>
<dbReference type="PROSITE" id="PS50280">
    <property type="entry name" value="SET"/>
    <property type="match status" value="1"/>
</dbReference>
<dbReference type="Proteomes" id="UP000002316">
    <property type="component" value="Chromosome 11"/>
</dbReference>
<evidence type="ECO:0000259" key="3">
    <source>
        <dbReference type="PROSITE" id="PS50280"/>
    </source>
</evidence>
<dbReference type="GeneID" id="23866703"/>
<dbReference type="CDD" id="cd10527">
    <property type="entry name" value="SET_LSMT"/>
    <property type="match status" value="1"/>
</dbReference>
<dbReference type="InterPro" id="IPR046341">
    <property type="entry name" value="SET_dom_sf"/>
</dbReference>
<organism evidence="4 5">
    <name type="scientific">Trypanosoma brucei gambiense (strain MHOM/CI/86/DAL972)</name>
    <dbReference type="NCBI Taxonomy" id="679716"/>
    <lineage>
        <taxon>Eukaryota</taxon>
        <taxon>Discoba</taxon>
        <taxon>Euglenozoa</taxon>
        <taxon>Kinetoplastea</taxon>
        <taxon>Metakinetoplastina</taxon>
        <taxon>Trypanosomatida</taxon>
        <taxon>Trypanosomatidae</taxon>
        <taxon>Trypanosoma</taxon>
    </lineage>
</organism>
<dbReference type="AlphaFoldDB" id="D0A9P4"/>
<dbReference type="Pfam" id="PF00856">
    <property type="entry name" value="SET"/>
    <property type="match status" value="1"/>
</dbReference>
<feature type="domain" description="SET" evidence="3">
    <location>
        <begin position="72"/>
        <end position="435"/>
    </location>
</feature>
<dbReference type="SUPFAM" id="SSF82199">
    <property type="entry name" value="SET domain"/>
    <property type="match status" value="1"/>
</dbReference>
<dbReference type="OrthoDB" id="341421at2759"/>
<feature type="signal peptide" evidence="2">
    <location>
        <begin position="1"/>
        <end position="30"/>
    </location>
</feature>
<dbReference type="InterPro" id="IPR050600">
    <property type="entry name" value="SETD3_SETD6_MTase"/>
</dbReference>
<dbReference type="InterPro" id="IPR001214">
    <property type="entry name" value="SET_dom"/>
</dbReference>
<feature type="chain" id="PRO_5003006403" description="SET domain-containing protein" evidence="2">
    <location>
        <begin position="31"/>
        <end position="601"/>
    </location>
</feature>
<protein>
    <recommendedName>
        <fullName evidence="3">SET domain-containing protein</fullName>
    </recommendedName>
</protein>
<keyword evidence="2" id="KW-0732">Signal</keyword>
<evidence type="ECO:0000256" key="2">
    <source>
        <dbReference type="SAM" id="SignalP"/>
    </source>
</evidence>
<dbReference type="RefSeq" id="XP_011780659.1">
    <property type="nucleotide sequence ID" value="XM_011782357.1"/>
</dbReference>
<sequence length="601" mass="66803">MRAVAGGTQSFFVAARALFFHFFFSFPVFAELLGGEPFYQNSEGTAGSPASLSRRVKMRCCRTMHGLGEWSNGLSILSDALTQVIESRGTGKDNVLRAPLRCVVASRSICRGEQLCVVPESHILHGEIADSVLQHATAGGNFTSYAELRRRLATVSGMPHLLSTRDSLLITLALYTLRHGGVNHPLTKWVSSLPPRVPPMGLLLQLQEKRASAFTPLQRRLRTGTRTALISSPLEHADTDAATVELMLQAAESCGIDAVSKPQVEVVATEPLIAAFCRGKRHPLTQRQHEANLAKSRGSLSAAQQQLVQLETSVYSDILTPLQRCMFADNLLPTPPTSTTNQPGDDDAGGDPKTIEQLRWSHFMMRSRAVNLHFIPHRQQQRAQPPKVAVVPFLDMLNHSVRSHNVTYRYRSGIGVVVVASRLIKKGEELTLNYGDFRQRGCLFHEPSCCAGADVIDGSAAMRLIESRQMHEWDNAADSSLDVDHPEDAPFGQGPERQQQRDGKSNLGDQSDYGEEARMEATWLWRFGFPRTEDEKAYVASHLWSKGLRRRVAQLTDVRRRGRPGEFVIGVPEGLQHLREQRERLERERFGGVKVFPPQNA</sequence>
<name>D0A9P4_TRYB9</name>
<feature type="region of interest" description="Disordered" evidence="1">
    <location>
        <begin position="479"/>
        <end position="513"/>
    </location>
</feature>
<dbReference type="KEGG" id="tbg:TbgDal_XI15140"/>
<evidence type="ECO:0000256" key="1">
    <source>
        <dbReference type="SAM" id="MobiDB-lite"/>
    </source>
</evidence>